<protein>
    <submittedName>
        <fullName evidence="2">Uncharacterized protein</fullName>
    </submittedName>
</protein>
<name>N9FQY0_9GAMM</name>
<dbReference type="Proteomes" id="UP000017670">
    <property type="component" value="Unassembled WGS sequence"/>
</dbReference>
<dbReference type="PATRIC" id="fig|1217648.3.peg.1789"/>
<sequence length="138" mass="16244">MKTDPIITKTKFRLMIVFFWITAFIYGFFESYNETSLVIEEILYQEPQLWEWVILGSASIVFIIVEIGLLMLKEWARKIYIYGYFPILLIYLLPSFSWSFMQGIGAIFYELGSILSTLLWGILVVPSLYQPLFQKSIK</sequence>
<feature type="transmembrane region" description="Helical" evidence="1">
    <location>
        <begin position="12"/>
        <end position="29"/>
    </location>
</feature>
<reference evidence="2 3" key="1">
    <citation type="submission" date="2013-02" db="EMBL/GenBank/DDBJ databases">
        <title>The Genome Sequence of Acinetobacter beijerinckii CIP 110307.</title>
        <authorList>
            <consortium name="The Broad Institute Genome Sequencing Platform"/>
            <consortium name="The Broad Institute Genome Sequencing Center for Infectious Disease"/>
            <person name="Cerqueira G."/>
            <person name="Feldgarden M."/>
            <person name="Courvalin P."/>
            <person name="Perichon B."/>
            <person name="Grillot-Courvalin C."/>
            <person name="Clermont D."/>
            <person name="Rocha E."/>
            <person name="Yoon E.-J."/>
            <person name="Nemec A."/>
            <person name="Walker B."/>
            <person name="Young S.K."/>
            <person name="Zeng Q."/>
            <person name="Gargeya S."/>
            <person name="Fitzgerald M."/>
            <person name="Haas B."/>
            <person name="Abouelleil A."/>
            <person name="Alvarado L."/>
            <person name="Arachchi H.M."/>
            <person name="Berlin A.M."/>
            <person name="Chapman S.B."/>
            <person name="Dewar J."/>
            <person name="Goldberg J."/>
            <person name="Griggs A."/>
            <person name="Gujja S."/>
            <person name="Hansen M."/>
            <person name="Howarth C."/>
            <person name="Imamovic A."/>
            <person name="Larimer J."/>
            <person name="McCowan C."/>
            <person name="Murphy C."/>
            <person name="Neiman D."/>
            <person name="Pearson M."/>
            <person name="Priest M."/>
            <person name="Roberts A."/>
            <person name="Saif S."/>
            <person name="Shea T."/>
            <person name="Sisk P."/>
            <person name="Sykes S."/>
            <person name="Wortman J."/>
            <person name="Nusbaum C."/>
            <person name="Birren B."/>
        </authorList>
    </citation>
    <scope>NUCLEOTIDE SEQUENCE [LARGE SCALE GENOMIC DNA]</scope>
    <source>
        <strain evidence="2 3">CIP 110307</strain>
    </source>
</reference>
<dbReference type="HOGENOM" id="CLU_147813_0_0_6"/>
<evidence type="ECO:0000256" key="1">
    <source>
        <dbReference type="SAM" id="Phobius"/>
    </source>
</evidence>
<evidence type="ECO:0000313" key="3">
    <source>
        <dbReference type="Proteomes" id="UP000017670"/>
    </source>
</evidence>
<keyword evidence="1" id="KW-0812">Transmembrane</keyword>
<proteinExistence type="predicted"/>
<organism evidence="2 3">
    <name type="scientific">Acinetobacter beijerinckii CIP 110307</name>
    <dbReference type="NCBI Taxonomy" id="1217648"/>
    <lineage>
        <taxon>Bacteria</taxon>
        <taxon>Pseudomonadati</taxon>
        <taxon>Pseudomonadota</taxon>
        <taxon>Gammaproteobacteria</taxon>
        <taxon>Moraxellales</taxon>
        <taxon>Moraxellaceae</taxon>
        <taxon>Acinetobacter</taxon>
    </lineage>
</organism>
<keyword evidence="1" id="KW-0472">Membrane</keyword>
<accession>N9FQY0</accession>
<comment type="caution">
    <text evidence="2">The sequence shown here is derived from an EMBL/GenBank/DDBJ whole genome shotgun (WGS) entry which is preliminary data.</text>
</comment>
<dbReference type="STRING" id="262668.GCA_000931715_02337"/>
<evidence type="ECO:0000313" key="2">
    <source>
        <dbReference type="EMBL" id="ENW07356.1"/>
    </source>
</evidence>
<feature type="transmembrane region" description="Helical" evidence="1">
    <location>
        <begin position="107"/>
        <end position="129"/>
    </location>
</feature>
<dbReference type="eggNOG" id="ENOG50329V9">
    <property type="taxonomic scope" value="Bacteria"/>
</dbReference>
<dbReference type="EMBL" id="APQL01000005">
    <property type="protein sequence ID" value="ENW07356.1"/>
    <property type="molecule type" value="Genomic_DNA"/>
</dbReference>
<dbReference type="RefSeq" id="WP_005060506.1">
    <property type="nucleotide sequence ID" value="NZ_KB849765.1"/>
</dbReference>
<dbReference type="GeneID" id="29856452"/>
<keyword evidence="3" id="KW-1185">Reference proteome</keyword>
<feature type="transmembrane region" description="Helical" evidence="1">
    <location>
        <begin position="79"/>
        <end position="101"/>
    </location>
</feature>
<dbReference type="AlphaFoldDB" id="N9FQY0"/>
<feature type="transmembrane region" description="Helical" evidence="1">
    <location>
        <begin position="49"/>
        <end position="72"/>
    </location>
</feature>
<gene>
    <name evidence="2" type="ORF">F933_01829</name>
</gene>
<keyword evidence="1" id="KW-1133">Transmembrane helix</keyword>